<evidence type="ECO:0000256" key="11">
    <source>
        <dbReference type="ARBA" id="ARBA00022729"/>
    </source>
</evidence>
<protein>
    <recommendedName>
        <fullName evidence="4">non-specific serine/threonine protein kinase</fullName>
        <ecNumber evidence="4">2.7.11.1</ecNumber>
    </recommendedName>
</protein>
<feature type="transmembrane region" description="Helical" evidence="24">
    <location>
        <begin position="657"/>
        <end position="682"/>
    </location>
</feature>
<dbReference type="InterPro" id="IPR011009">
    <property type="entry name" value="Kinase-like_dom_sf"/>
</dbReference>
<feature type="domain" description="Protein kinase" evidence="25">
    <location>
        <begin position="727"/>
        <end position="998"/>
    </location>
</feature>
<keyword evidence="16 24" id="KW-1133">Transmembrane helix</keyword>
<evidence type="ECO:0000256" key="14">
    <source>
        <dbReference type="ARBA" id="ARBA00022777"/>
    </source>
</evidence>
<evidence type="ECO:0000256" key="19">
    <source>
        <dbReference type="ARBA" id="ARBA00023180"/>
    </source>
</evidence>
<dbReference type="AlphaFoldDB" id="A0A2P6PHM9"/>
<reference evidence="26 27" key="1">
    <citation type="journal article" date="2018" name="Nat. Genet.">
        <title>The Rosa genome provides new insights in the design of modern roses.</title>
        <authorList>
            <person name="Bendahmane M."/>
        </authorList>
    </citation>
    <scope>NUCLEOTIDE SEQUENCE [LARGE SCALE GENOMIC DNA]</scope>
    <source>
        <strain evidence="27">cv. Old Blush</strain>
    </source>
</reference>
<dbReference type="InterPro" id="IPR000719">
    <property type="entry name" value="Prot_kinase_dom"/>
</dbReference>
<keyword evidence="13 23" id="KW-0547">Nucleotide-binding</keyword>
<dbReference type="PROSITE" id="PS51450">
    <property type="entry name" value="LRR"/>
    <property type="match status" value="1"/>
</dbReference>
<evidence type="ECO:0000256" key="12">
    <source>
        <dbReference type="ARBA" id="ARBA00022737"/>
    </source>
</evidence>
<sequence>MILVRCYTITSNMGASIFEKLGSLSFLIMFVVLVSSSKCVASATVSTDEVGALLQWKSSLQDTQSHLTSWSAQHFPNETSPCTWFAISCNTAKSVTTINLTKSGLQGTLHEFSFSSFPNLEHFDLSMNSIFGTIPPEISWLSKLVYLDLSGNKLNGSVPASFGNLSSLAYLNIGRNFLASSVPLEMGNLTQLVELYLNTNNLTGQIPQTFGNLRKLKVLYMFENIFVGSIPLEIGKLASLSNLSLHTNNFSGSIPDSICDLRHLTLLELYRNNLSGPIPENIGSLKSLVVLNVCENQLSGPIPMSIGNMSKLQVLYIRDNKLSGSIPQVIGDLMNLAVLRVARNNLTGHLPQNLCKGGVLANFTANGNRLIGQMPKSLRNCTTLYRVRLDGNQFTGNISEDFGEYPNLDYINLSDNNFYGELSEKWGKSLLLTDLEIAGNNITGSIPPEIGNLTRLHLLNLSSNHLVGTIPMGLGKLTSLVRLVLNDNQLSGAIPQEIGSLTDLEFLDLSKNNLSQSIPSSLGNLVKVHHLNLSSNKLSHVTPSKLGQLKQLSVLDLSHNFLSEEIPTEFCNLESLLTLNLSHNNLSGIVPQTFADLRGLELIDISYNRLWGPIPENKAFQVAPIEALQGNQGLCGNATGLQPCTKTPGKKKHSSNIGYKVVCLVIPPVVGVLILFSCGICITYRRKKNFQKTDGEDMHPKEFELRSMSIFEGKLLYEEIVKATEDFDDAYCIGKGGTGTVYKAKLPSDDLVAVKKLHSTQCDGNRSFEKEFLNEVMALAEIRHRNIVKFYGFCSHSRHSFLVYEYLEKGSLFSILCNEEAAKELDWSKRVNIIKGVAHGLSYMHSFVSPPIVHRDITSKNILLDAEYEACISDFGTAKLLELGASNWTAVAGTFGYVAPELAYTLKVTEKCDVYSFGVLALEVMNGKYPSDLIRSLLSPAAIREGNLPEDVWDDRLEPPTGKILEELVTVLMLAVACLHPNPQFRPTMYDVSQMIAMHISQTDLDKYKAQSVFDYLGSRI</sequence>
<keyword evidence="7" id="KW-0597">Phosphoprotein</keyword>
<dbReference type="GO" id="GO:0009791">
    <property type="term" value="P:post-embryonic development"/>
    <property type="evidence" value="ECO:0007669"/>
    <property type="project" value="UniProtKB-ARBA"/>
</dbReference>
<dbReference type="InterPro" id="IPR003591">
    <property type="entry name" value="Leu-rich_rpt_typical-subtyp"/>
</dbReference>
<dbReference type="FunFam" id="1.10.510.10:FF:000445">
    <property type="entry name" value="MDIS1-interacting receptor like kinase 2"/>
    <property type="match status" value="1"/>
</dbReference>
<evidence type="ECO:0000259" key="25">
    <source>
        <dbReference type="PROSITE" id="PS50011"/>
    </source>
</evidence>
<evidence type="ECO:0000256" key="20">
    <source>
        <dbReference type="ARBA" id="ARBA00038043"/>
    </source>
</evidence>
<dbReference type="Pfam" id="PF08263">
    <property type="entry name" value="LRRNT_2"/>
    <property type="match status" value="1"/>
</dbReference>
<evidence type="ECO:0000256" key="6">
    <source>
        <dbReference type="ARBA" id="ARBA00022527"/>
    </source>
</evidence>
<dbReference type="SUPFAM" id="SSF52058">
    <property type="entry name" value="L domain-like"/>
    <property type="match status" value="2"/>
</dbReference>
<dbReference type="STRING" id="74649.A0A2P6PHM9"/>
<dbReference type="GO" id="GO:0004674">
    <property type="term" value="F:protein serine/threonine kinase activity"/>
    <property type="evidence" value="ECO:0007669"/>
    <property type="project" value="UniProtKB-KW"/>
</dbReference>
<evidence type="ECO:0000256" key="2">
    <source>
        <dbReference type="ARBA" id="ARBA00004236"/>
    </source>
</evidence>
<dbReference type="InterPro" id="IPR051716">
    <property type="entry name" value="Plant_RL_S/T_kinase"/>
</dbReference>
<comment type="caution">
    <text evidence="26">The sequence shown here is derived from an EMBL/GenBank/DDBJ whole genome shotgun (WGS) entry which is preliminary data.</text>
</comment>
<dbReference type="GO" id="GO:0005524">
    <property type="term" value="F:ATP binding"/>
    <property type="evidence" value="ECO:0007669"/>
    <property type="project" value="UniProtKB-UniRule"/>
</dbReference>
<keyword evidence="9 26" id="KW-0808">Transferase</keyword>
<comment type="catalytic activity">
    <reaction evidence="21">
        <text>L-threonyl-[protein] + ATP = O-phospho-L-threonyl-[protein] + ADP + H(+)</text>
        <dbReference type="Rhea" id="RHEA:46608"/>
        <dbReference type="Rhea" id="RHEA-COMP:11060"/>
        <dbReference type="Rhea" id="RHEA-COMP:11605"/>
        <dbReference type="ChEBI" id="CHEBI:15378"/>
        <dbReference type="ChEBI" id="CHEBI:30013"/>
        <dbReference type="ChEBI" id="CHEBI:30616"/>
        <dbReference type="ChEBI" id="CHEBI:61977"/>
        <dbReference type="ChEBI" id="CHEBI:456216"/>
        <dbReference type="EC" id="2.7.11.1"/>
    </reaction>
</comment>
<dbReference type="InterPro" id="IPR013210">
    <property type="entry name" value="LRR_N_plant-typ"/>
</dbReference>
<keyword evidence="5" id="KW-0134">Cell wall</keyword>
<dbReference type="GO" id="GO:0051707">
    <property type="term" value="P:response to other organism"/>
    <property type="evidence" value="ECO:0007669"/>
    <property type="project" value="UniProtKB-ARBA"/>
</dbReference>
<dbReference type="SMART" id="SM00369">
    <property type="entry name" value="LRR_TYP"/>
    <property type="match status" value="10"/>
</dbReference>
<dbReference type="PROSITE" id="PS00109">
    <property type="entry name" value="PROTEIN_KINASE_TYR"/>
    <property type="match status" value="1"/>
</dbReference>
<evidence type="ECO:0000313" key="27">
    <source>
        <dbReference type="Proteomes" id="UP000238479"/>
    </source>
</evidence>
<keyword evidence="8" id="KW-0433">Leucine-rich repeat</keyword>
<dbReference type="Gene3D" id="3.80.10.10">
    <property type="entry name" value="Ribonuclease Inhibitor"/>
    <property type="match status" value="3"/>
</dbReference>
<dbReference type="CDD" id="cd14066">
    <property type="entry name" value="STKc_IRAK"/>
    <property type="match status" value="1"/>
</dbReference>
<dbReference type="Proteomes" id="UP000238479">
    <property type="component" value="Chromosome 7"/>
</dbReference>
<dbReference type="InterPro" id="IPR055414">
    <property type="entry name" value="LRR_R13L4/SHOC2-like"/>
</dbReference>
<evidence type="ECO:0000256" key="16">
    <source>
        <dbReference type="ARBA" id="ARBA00022989"/>
    </source>
</evidence>
<keyword evidence="27" id="KW-1185">Reference proteome</keyword>
<dbReference type="Gramene" id="PRQ21427">
    <property type="protein sequence ID" value="PRQ21427"/>
    <property type="gene ID" value="RchiOBHm_Chr7g0239131"/>
</dbReference>
<keyword evidence="5" id="KW-0964">Secreted</keyword>
<comment type="subcellular location">
    <subcellularLocation>
        <location evidence="2">Cell membrane</location>
    </subcellularLocation>
    <subcellularLocation>
        <location evidence="3">Membrane</location>
        <topology evidence="3">Single-pass type I membrane protein</topology>
    </subcellularLocation>
    <subcellularLocation>
        <location evidence="1">Secreted</location>
        <location evidence="1">Cell wall</location>
    </subcellularLocation>
</comment>
<dbReference type="Pfam" id="PF23598">
    <property type="entry name" value="LRR_14"/>
    <property type="match status" value="2"/>
</dbReference>
<dbReference type="GO" id="GO:0006952">
    <property type="term" value="P:defense response"/>
    <property type="evidence" value="ECO:0007669"/>
    <property type="project" value="UniProtKB-ARBA"/>
</dbReference>
<dbReference type="PROSITE" id="PS00107">
    <property type="entry name" value="PROTEIN_KINASE_ATP"/>
    <property type="match status" value="1"/>
</dbReference>
<name>A0A2P6PHM9_ROSCH</name>
<dbReference type="PANTHER" id="PTHR48053">
    <property type="entry name" value="LEUCINE RICH REPEAT FAMILY PROTEIN, EXPRESSED"/>
    <property type="match status" value="1"/>
</dbReference>
<dbReference type="PROSITE" id="PS50011">
    <property type="entry name" value="PROTEIN_KINASE_DOM"/>
    <property type="match status" value="1"/>
</dbReference>
<evidence type="ECO:0000256" key="22">
    <source>
        <dbReference type="ARBA" id="ARBA00048679"/>
    </source>
</evidence>
<dbReference type="EC" id="2.7.11.1" evidence="4"/>
<dbReference type="EMBL" id="PDCK01000045">
    <property type="protein sequence ID" value="PRQ21427.1"/>
    <property type="molecule type" value="Genomic_DNA"/>
</dbReference>
<keyword evidence="17 24" id="KW-0472">Membrane</keyword>
<keyword evidence="11" id="KW-0732">Signal</keyword>
<dbReference type="PRINTS" id="PR00019">
    <property type="entry name" value="LEURICHRPT"/>
</dbReference>
<evidence type="ECO:0000256" key="7">
    <source>
        <dbReference type="ARBA" id="ARBA00022553"/>
    </source>
</evidence>
<evidence type="ECO:0000256" key="21">
    <source>
        <dbReference type="ARBA" id="ARBA00047899"/>
    </source>
</evidence>
<evidence type="ECO:0000256" key="3">
    <source>
        <dbReference type="ARBA" id="ARBA00004479"/>
    </source>
</evidence>
<evidence type="ECO:0000256" key="23">
    <source>
        <dbReference type="PROSITE-ProRule" id="PRU10141"/>
    </source>
</evidence>
<dbReference type="FunFam" id="3.80.10.10:FF:000453">
    <property type="entry name" value="Leucine-rich receptor-like protein kinase family protein"/>
    <property type="match status" value="1"/>
</dbReference>
<evidence type="ECO:0000256" key="5">
    <source>
        <dbReference type="ARBA" id="ARBA00022512"/>
    </source>
</evidence>
<evidence type="ECO:0000313" key="26">
    <source>
        <dbReference type="EMBL" id="PRQ21427.1"/>
    </source>
</evidence>
<dbReference type="FunFam" id="3.30.200.20:FF:000309">
    <property type="entry name" value="Leucine-rich repeat receptor protein kinase MSP1"/>
    <property type="match status" value="1"/>
</dbReference>
<evidence type="ECO:0000256" key="17">
    <source>
        <dbReference type="ARBA" id="ARBA00023136"/>
    </source>
</evidence>
<dbReference type="Gene3D" id="1.10.510.10">
    <property type="entry name" value="Transferase(Phosphotransferase) domain 1"/>
    <property type="match status" value="1"/>
</dbReference>
<dbReference type="InterPro" id="IPR017441">
    <property type="entry name" value="Protein_kinase_ATP_BS"/>
</dbReference>
<feature type="binding site" evidence="23">
    <location>
        <position position="756"/>
    </location>
    <ligand>
        <name>ATP</name>
        <dbReference type="ChEBI" id="CHEBI:30616"/>
    </ligand>
</feature>
<keyword evidence="19" id="KW-0325">Glycoprotein</keyword>
<dbReference type="InterPro" id="IPR001611">
    <property type="entry name" value="Leu-rich_rpt"/>
</dbReference>
<gene>
    <name evidence="26" type="ORF">RchiOBHm_Chr7g0239131</name>
</gene>
<keyword evidence="6" id="KW-0723">Serine/threonine-protein kinase</keyword>
<dbReference type="PANTHER" id="PTHR48053:SF163">
    <property type="entry name" value="MDIS1-INTERACTING RECEPTOR LIKE KINASE 2-LIKE"/>
    <property type="match status" value="1"/>
</dbReference>
<dbReference type="FunFam" id="3.80.10.10:FF:000177">
    <property type="entry name" value="Leucine-rich repeat receptor-like serine/threonine-protein kinase At1g17230"/>
    <property type="match status" value="1"/>
</dbReference>
<proteinExistence type="inferred from homology"/>
<dbReference type="Gene3D" id="3.30.200.20">
    <property type="entry name" value="Phosphorylase Kinase, domain 1"/>
    <property type="match status" value="1"/>
</dbReference>
<dbReference type="SMART" id="SM00365">
    <property type="entry name" value="LRR_SD22"/>
    <property type="match status" value="5"/>
</dbReference>
<evidence type="ECO:0000256" key="4">
    <source>
        <dbReference type="ARBA" id="ARBA00012513"/>
    </source>
</evidence>
<comment type="catalytic activity">
    <reaction evidence="22">
        <text>L-seryl-[protein] + ATP = O-phospho-L-seryl-[protein] + ADP + H(+)</text>
        <dbReference type="Rhea" id="RHEA:17989"/>
        <dbReference type="Rhea" id="RHEA-COMP:9863"/>
        <dbReference type="Rhea" id="RHEA-COMP:11604"/>
        <dbReference type="ChEBI" id="CHEBI:15378"/>
        <dbReference type="ChEBI" id="CHEBI:29999"/>
        <dbReference type="ChEBI" id="CHEBI:30616"/>
        <dbReference type="ChEBI" id="CHEBI:83421"/>
        <dbReference type="ChEBI" id="CHEBI:456216"/>
        <dbReference type="EC" id="2.7.11.1"/>
    </reaction>
</comment>
<evidence type="ECO:0000256" key="9">
    <source>
        <dbReference type="ARBA" id="ARBA00022679"/>
    </source>
</evidence>
<evidence type="ECO:0000256" key="13">
    <source>
        <dbReference type="ARBA" id="ARBA00022741"/>
    </source>
</evidence>
<dbReference type="Pfam" id="PF00560">
    <property type="entry name" value="LRR_1"/>
    <property type="match status" value="1"/>
</dbReference>
<organism evidence="26 27">
    <name type="scientific">Rosa chinensis</name>
    <name type="common">China rose</name>
    <dbReference type="NCBI Taxonomy" id="74649"/>
    <lineage>
        <taxon>Eukaryota</taxon>
        <taxon>Viridiplantae</taxon>
        <taxon>Streptophyta</taxon>
        <taxon>Embryophyta</taxon>
        <taxon>Tracheophyta</taxon>
        <taxon>Spermatophyta</taxon>
        <taxon>Magnoliopsida</taxon>
        <taxon>eudicotyledons</taxon>
        <taxon>Gunneridae</taxon>
        <taxon>Pentapetalae</taxon>
        <taxon>rosids</taxon>
        <taxon>fabids</taxon>
        <taxon>Rosales</taxon>
        <taxon>Rosaceae</taxon>
        <taxon>Rosoideae</taxon>
        <taxon>Rosoideae incertae sedis</taxon>
        <taxon>Rosa</taxon>
    </lineage>
</organism>
<evidence type="ECO:0000256" key="10">
    <source>
        <dbReference type="ARBA" id="ARBA00022692"/>
    </source>
</evidence>
<evidence type="ECO:0000256" key="15">
    <source>
        <dbReference type="ARBA" id="ARBA00022840"/>
    </source>
</evidence>
<keyword evidence="15 23" id="KW-0067">ATP-binding</keyword>
<keyword evidence="18" id="KW-0675">Receptor</keyword>
<dbReference type="Pfam" id="PF13855">
    <property type="entry name" value="LRR_8"/>
    <property type="match status" value="2"/>
</dbReference>
<dbReference type="SUPFAM" id="SSF56112">
    <property type="entry name" value="Protein kinase-like (PK-like)"/>
    <property type="match status" value="1"/>
</dbReference>
<keyword evidence="14" id="KW-0418">Kinase</keyword>
<dbReference type="OMA" id="MIAMHIS"/>
<evidence type="ECO:0000256" key="8">
    <source>
        <dbReference type="ARBA" id="ARBA00022614"/>
    </source>
</evidence>
<dbReference type="InterPro" id="IPR032675">
    <property type="entry name" value="LRR_dom_sf"/>
</dbReference>
<keyword evidence="12" id="KW-0677">Repeat</keyword>
<evidence type="ECO:0000256" key="1">
    <source>
        <dbReference type="ARBA" id="ARBA00004191"/>
    </source>
</evidence>
<dbReference type="FunFam" id="3.80.10.10:FF:000400">
    <property type="entry name" value="Nuclear pore complex protein NUP107"/>
    <property type="match status" value="1"/>
</dbReference>
<keyword evidence="10 24" id="KW-0812">Transmembrane</keyword>
<dbReference type="GO" id="GO:0005886">
    <property type="term" value="C:plasma membrane"/>
    <property type="evidence" value="ECO:0007669"/>
    <property type="project" value="UniProtKB-SubCell"/>
</dbReference>
<evidence type="ECO:0000256" key="18">
    <source>
        <dbReference type="ARBA" id="ARBA00023170"/>
    </source>
</evidence>
<accession>A0A2P6PHM9</accession>
<comment type="similarity">
    <text evidence="20">Belongs to the polygalacturonase-inhibiting protein family.</text>
</comment>
<dbReference type="InterPro" id="IPR008266">
    <property type="entry name" value="Tyr_kinase_AS"/>
</dbReference>
<dbReference type="Pfam" id="PF00069">
    <property type="entry name" value="Pkinase"/>
    <property type="match status" value="1"/>
</dbReference>
<evidence type="ECO:0000256" key="24">
    <source>
        <dbReference type="SAM" id="Phobius"/>
    </source>
</evidence>